<dbReference type="Gene3D" id="3.40.50.2060">
    <property type="match status" value="1"/>
</dbReference>
<dbReference type="Gene3D" id="3.40.50.1910">
    <property type="match status" value="1"/>
</dbReference>
<accession>A0AAV9XTH8</accession>
<protein>
    <submittedName>
        <fullName evidence="2">Sec1-family protein</fullName>
    </submittedName>
</protein>
<evidence type="ECO:0000256" key="1">
    <source>
        <dbReference type="ARBA" id="ARBA00009884"/>
    </source>
</evidence>
<gene>
    <name evidence="2" type="ORF">RS030_71051</name>
</gene>
<comment type="similarity">
    <text evidence="1">Belongs to the STXBP/unc-18/SEC1 family.</text>
</comment>
<proteinExistence type="inferred from homology"/>
<dbReference type="Proteomes" id="UP001311799">
    <property type="component" value="Unassembled WGS sequence"/>
</dbReference>
<evidence type="ECO:0000313" key="2">
    <source>
        <dbReference type="EMBL" id="KAK6588007.1"/>
    </source>
</evidence>
<dbReference type="PANTHER" id="PTHR11679">
    <property type="entry name" value="VESICLE PROTEIN SORTING-ASSOCIATED"/>
    <property type="match status" value="1"/>
</dbReference>
<name>A0AAV9XTH8_9CRYT</name>
<dbReference type="Gene3D" id="1.25.40.850">
    <property type="match status" value="1"/>
</dbReference>
<evidence type="ECO:0000313" key="3">
    <source>
        <dbReference type="Proteomes" id="UP001311799"/>
    </source>
</evidence>
<dbReference type="InterPro" id="IPR043155">
    <property type="entry name" value="VPS33_dom3b"/>
</dbReference>
<keyword evidence="3" id="KW-1185">Reference proteome</keyword>
<reference evidence="2 3" key="1">
    <citation type="submission" date="2023-10" db="EMBL/GenBank/DDBJ databases">
        <title>Comparative genomics analysis reveals potential genetic determinants of host preference in Cryptosporidium xiaoi.</title>
        <authorList>
            <person name="Xiao L."/>
            <person name="Li J."/>
        </authorList>
    </citation>
    <scope>NUCLEOTIDE SEQUENCE [LARGE SCALE GENOMIC DNA]</scope>
    <source>
        <strain evidence="2 3">52996</strain>
    </source>
</reference>
<dbReference type="Pfam" id="PF00995">
    <property type="entry name" value="Sec1"/>
    <property type="match status" value="1"/>
</dbReference>
<comment type="caution">
    <text evidence="2">The sequence shown here is derived from an EMBL/GenBank/DDBJ whole genome shotgun (WGS) entry which is preliminary data.</text>
</comment>
<dbReference type="EMBL" id="JAWDEY010000035">
    <property type="protein sequence ID" value="KAK6588007.1"/>
    <property type="molecule type" value="Genomic_DNA"/>
</dbReference>
<dbReference type="GO" id="GO:0016192">
    <property type="term" value="P:vesicle-mediated transport"/>
    <property type="evidence" value="ECO:0007669"/>
    <property type="project" value="InterPro"/>
</dbReference>
<dbReference type="AlphaFoldDB" id="A0AAV9XTH8"/>
<dbReference type="SUPFAM" id="SSF56815">
    <property type="entry name" value="Sec1/munc18-like (SM) proteins"/>
    <property type="match status" value="1"/>
</dbReference>
<dbReference type="InterPro" id="IPR001619">
    <property type="entry name" value="Sec1-like"/>
</dbReference>
<dbReference type="InterPro" id="IPR027482">
    <property type="entry name" value="Sec1-like_dom2"/>
</dbReference>
<dbReference type="InterPro" id="IPR043127">
    <property type="entry name" value="Sec-1-like_dom3a"/>
</dbReference>
<dbReference type="InterPro" id="IPR036045">
    <property type="entry name" value="Sec1-like_sf"/>
</dbReference>
<organism evidence="2 3">
    <name type="scientific">Cryptosporidium xiaoi</name>
    <dbReference type="NCBI Taxonomy" id="659607"/>
    <lineage>
        <taxon>Eukaryota</taxon>
        <taxon>Sar</taxon>
        <taxon>Alveolata</taxon>
        <taxon>Apicomplexa</taxon>
        <taxon>Conoidasida</taxon>
        <taxon>Coccidia</taxon>
        <taxon>Eucoccidiorida</taxon>
        <taxon>Eimeriorina</taxon>
        <taxon>Cryptosporidiidae</taxon>
        <taxon>Cryptosporidium</taxon>
    </lineage>
</organism>
<dbReference type="InterPro" id="IPR043154">
    <property type="entry name" value="Sec-1-like_dom1"/>
</dbReference>
<sequence>MDLIRLDCRKKLLNFLEHVTNNDDERNLPPQIFIETSISSLLSLVTDIADYNNYGFQRLQPLITSEDLVERVESIIRDFDIGKNFSTKTSIPEFNSNCVYICHPTFKSACTIVNHIECFINSVKSQSIKAKIKFTHYIGFVPLYTRGILRLLNQKLSSLEIFPECYSINLFWVPLDENALSMELKNTFIDFHVYKEESSLQLVAKSLYWLLKSSNSTCVPMFAVGSAAVNVLEHLLMSIKENKNIVDGLKPFDWNSLNEINAENGIDLSNLKLSFCDSSEFTQRYLQEPDKCESFQSLMGNYDFPIGFEKVIIIDRRCDMVTPFVTPFSYHALLDFLFGAQKTYVDIPSDKIPSDTSEETPYWRLSLFGDPLFSTLKDLRLKDVGIYLHKKAHELQTLYQEKERLKDISAIGDFVRKLKGKQYEQGTIAKHVNIATFLNEYFTKNYQTLNRLQLEDSIMSESPQFVSSVVREISTKFTEVISLKNYEESSFDELFDQEGIEIEEVYRILCLSCVVQNGFKNKRFFEQLKKHIVSVFGFQEMYRLNILDRVGLLDLNLNSKSNWQIIKRSLNLFIDEKSENDVSSVYSGYAPISTRLVELLDRESNLSEDLKNGGLKEVLNNIWGPTVELIPSQSNINNGNSLLVVFVGGATLGEITTLKKLESILNKDIYIATTEVINHKLFFESCEKPSNFSYKTNKIKV</sequence>
<dbReference type="Gene3D" id="3.90.830.10">
    <property type="entry name" value="Syntaxin Binding Protein 1, Chain A, domain 2"/>
    <property type="match status" value="1"/>
</dbReference>